<proteinExistence type="inferred from homology"/>
<evidence type="ECO:0000256" key="8">
    <source>
        <dbReference type="SAM" id="MobiDB-lite"/>
    </source>
</evidence>
<dbReference type="GO" id="GO:0009252">
    <property type="term" value="P:peptidoglycan biosynthetic process"/>
    <property type="evidence" value="ECO:0007669"/>
    <property type="project" value="UniProtKB-UniPathway"/>
</dbReference>
<evidence type="ECO:0000313" key="11">
    <source>
        <dbReference type="EMBL" id="PAP76630.1"/>
    </source>
</evidence>
<evidence type="ECO:0000256" key="9">
    <source>
        <dbReference type="SAM" id="SignalP"/>
    </source>
</evidence>
<feature type="chain" id="PRO_5013216035" description="L,D-TPase catalytic domain-containing protein" evidence="9">
    <location>
        <begin position="18"/>
        <end position="585"/>
    </location>
</feature>
<feature type="active site" description="Proton donor/acceptor" evidence="7">
    <location>
        <position position="402"/>
    </location>
</feature>
<evidence type="ECO:0000256" key="7">
    <source>
        <dbReference type="PROSITE-ProRule" id="PRU01373"/>
    </source>
</evidence>
<feature type="active site" description="Nucleophile" evidence="7">
    <location>
        <position position="421"/>
    </location>
</feature>
<name>A0A271IZS3_9BACT</name>
<feature type="compositionally biased region" description="Low complexity" evidence="8">
    <location>
        <begin position="563"/>
        <end position="576"/>
    </location>
</feature>
<gene>
    <name evidence="11" type="ORF">BSZ37_09335</name>
</gene>
<dbReference type="InterPro" id="IPR005490">
    <property type="entry name" value="LD_TPept_cat_dom"/>
</dbReference>
<dbReference type="Gene3D" id="2.40.440.10">
    <property type="entry name" value="L,D-transpeptidase catalytic domain-like"/>
    <property type="match status" value="1"/>
</dbReference>
<dbReference type="PANTHER" id="PTHR41533">
    <property type="entry name" value="L,D-TRANSPEPTIDASE HI_1667-RELATED"/>
    <property type="match status" value="1"/>
</dbReference>
<feature type="domain" description="L,D-TPase catalytic" evidence="10">
    <location>
        <begin position="299"/>
        <end position="447"/>
    </location>
</feature>
<dbReference type="Gene3D" id="1.10.101.10">
    <property type="entry name" value="PGBD-like superfamily/PGBD"/>
    <property type="match status" value="1"/>
</dbReference>
<dbReference type="SUPFAM" id="SSF47090">
    <property type="entry name" value="PGBD-like"/>
    <property type="match status" value="1"/>
</dbReference>
<dbReference type="SUPFAM" id="SSF141523">
    <property type="entry name" value="L,D-transpeptidase catalytic domain-like"/>
    <property type="match status" value="1"/>
</dbReference>
<keyword evidence="3" id="KW-0808">Transferase</keyword>
<evidence type="ECO:0000259" key="10">
    <source>
        <dbReference type="PROSITE" id="PS52029"/>
    </source>
</evidence>
<feature type="signal peptide" evidence="9">
    <location>
        <begin position="1"/>
        <end position="17"/>
    </location>
</feature>
<dbReference type="OrthoDB" id="9778545at2"/>
<dbReference type="EMBL" id="MQWD01000001">
    <property type="protein sequence ID" value="PAP76630.1"/>
    <property type="molecule type" value="Genomic_DNA"/>
</dbReference>
<evidence type="ECO:0000256" key="1">
    <source>
        <dbReference type="ARBA" id="ARBA00004752"/>
    </source>
</evidence>
<keyword evidence="12" id="KW-1185">Reference proteome</keyword>
<dbReference type="GO" id="GO:0004180">
    <property type="term" value="F:carboxypeptidase activity"/>
    <property type="evidence" value="ECO:0007669"/>
    <property type="project" value="UniProtKB-ARBA"/>
</dbReference>
<evidence type="ECO:0000256" key="6">
    <source>
        <dbReference type="ARBA" id="ARBA00023316"/>
    </source>
</evidence>
<comment type="caution">
    <text evidence="11">The sequence shown here is derived from an EMBL/GenBank/DDBJ whole genome shotgun (WGS) entry which is preliminary data.</text>
</comment>
<dbReference type="InterPro" id="IPR045380">
    <property type="entry name" value="LD_TPept_scaffold_dom"/>
</dbReference>
<keyword evidence="5 7" id="KW-0573">Peptidoglycan synthesis</keyword>
<organism evidence="11 12">
    <name type="scientific">Rubrivirga marina</name>
    <dbReference type="NCBI Taxonomy" id="1196024"/>
    <lineage>
        <taxon>Bacteria</taxon>
        <taxon>Pseudomonadati</taxon>
        <taxon>Rhodothermota</taxon>
        <taxon>Rhodothermia</taxon>
        <taxon>Rhodothermales</taxon>
        <taxon>Rubricoccaceae</taxon>
        <taxon>Rubrivirga</taxon>
    </lineage>
</organism>
<keyword evidence="4 7" id="KW-0133">Cell shape</keyword>
<evidence type="ECO:0000313" key="12">
    <source>
        <dbReference type="Proteomes" id="UP000216339"/>
    </source>
</evidence>
<reference evidence="11 12" key="1">
    <citation type="submission" date="2016-11" db="EMBL/GenBank/DDBJ databases">
        <title>Study of marine rhodopsin-containing bacteria.</title>
        <authorList>
            <person name="Yoshizawa S."/>
            <person name="Kumagai Y."/>
            <person name="Kogure K."/>
        </authorList>
    </citation>
    <scope>NUCLEOTIDE SEQUENCE [LARGE SCALE GENOMIC DNA]</scope>
    <source>
        <strain evidence="11 12">SAORIC-28</strain>
    </source>
</reference>
<protein>
    <recommendedName>
        <fullName evidence="10">L,D-TPase catalytic domain-containing protein</fullName>
    </recommendedName>
</protein>
<dbReference type="UniPathway" id="UPA00219"/>
<evidence type="ECO:0000256" key="3">
    <source>
        <dbReference type="ARBA" id="ARBA00022679"/>
    </source>
</evidence>
<dbReference type="InterPro" id="IPR036365">
    <property type="entry name" value="PGBD-like_sf"/>
</dbReference>
<feature type="region of interest" description="Disordered" evidence="8">
    <location>
        <begin position="518"/>
        <end position="585"/>
    </location>
</feature>
<dbReference type="InterPro" id="IPR052905">
    <property type="entry name" value="LD-transpeptidase_YkuD-like"/>
</dbReference>
<dbReference type="InterPro" id="IPR036366">
    <property type="entry name" value="PGBDSf"/>
</dbReference>
<dbReference type="GO" id="GO:0071555">
    <property type="term" value="P:cell wall organization"/>
    <property type="evidence" value="ECO:0007669"/>
    <property type="project" value="UniProtKB-UniRule"/>
</dbReference>
<accession>A0A271IZS3</accession>
<comment type="pathway">
    <text evidence="1 7">Cell wall biogenesis; peptidoglycan biosynthesis.</text>
</comment>
<feature type="compositionally biased region" description="Acidic residues" evidence="8">
    <location>
        <begin position="520"/>
        <end position="537"/>
    </location>
</feature>
<dbReference type="RefSeq" id="WP_095510290.1">
    <property type="nucleotide sequence ID" value="NZ_MQWD01000001.1"/>
</dbReference>
<keyword evidence="6 7" id="KW-0961">Cell wall biogenesis/degradation</keyword>
<dbReference type="CDD" id="cd16913">
    <property type="entry name" value="YkuD_like"/>
    <property type="match status" value="1"/>
</dbReference>
<dbReference type="Pfam" id="PF03734">
    <property type="entry name" value="YkuD"/>
    <property type="match status" value="1"/>
</dbReference>
<sequence length="585" mass="63018">MYTLLVGLVLAAGGASAGYARQRMAAVTPATVAPLLAERLAADSTAGVLHPGVHDVYAARAGQPAWFARADRDAALDLLARADRDALPLDSSLAGLRALSDTARVPASLADADLAVTDALLRFGDALARPRADATELYGIHWTASPPEPPDVAVRLADAFASAPSPAAALALWADGLRPQHPGYRRLRAALARELDLEDRPELVLGRDLAPGDSGLAVVRLRDRLGIETDLSEAEAPAQFDAALGDALRRLQRARGLRATGRLDGPTRDVLNVRRPELIPLLALNLERWRWLPADLGDLHVWVNVPRFELAVRERAPGAGPSDDWAEATRFVTVVGARDWQTPAFTDTLETIVFNPTWIVPASIQRESYGYVKGFVERGPGPGNAMGRVKFLFPNDHAVYVHDTPTKWAFGVDDRARSHGCVRAGDPEALARALLPRTNGWTEEQVSDIFNGSWWPTQWVQVEKTVPVHLVYFTAEVDPNGRLRVYDDVYGRDGRLADALGLERPDQGGSVLATLIADSIGDEEVPETEDEADESETADLPADSAEAAPVAPRDTARRPLPARPAAPSDTADTTAAGVLSRPGRR</sequence>
<comment type="similarity">
    <text evidence="2">Belongs to the YkuD family.</text>
</comment>
<keyword evidence="9" id="KW-0732">Signal</keyword>
<dbReference type="Proteomes" id="UP000216339">
    <property type="component" value="Unassembled WGS sequence"/>
</dbReference>
<evidence type="ECO:0000256" key="4">
    <source>
        <dbReference type="ARBA" id="ARBA00022960"/>
    </source>
</evidence>
<evidence type="ECO:0000256" key="2">
    <source>
        <dbReference type="ARBA" id="ARBA00005992"/>
    </source>
</evidence>
<dbReference type="Pfam" id="PF20142">
    <property type="entry name" value="Scaffold"/>
    <property type="match status" value="1"/>
</dbReference>
<evidence type="ECO:0000256" key="5">
    <source>
        <dbReference type="ARBA" id="ARBA00022984"/>
    </source>
</evidence>
<dbReference type="PROSITE" id="PS52029">
    <property type="entry name" value="LD_TPASE"/>
    <property type="match status" value="1"/>
</dbReference>
<dbReference type="InterPro" id="IPR038063">
    <property type="entry name" value="Transpep_catalytic_dom"/>
</dbReference>
<dbReference type="GO" id="GO:0016740">
    <property type="term" value="F:transferase activity"/>
    <property type="evidence" value="ECO:0007669"/>
    <property type="project" value="UniProtKB-KW"/>
</dbReference>
<dbReference type="AlphaFoldDB" id="A0A271IZS3"/>
<dbReference type="GO" id="GO:0008360">
    <property type="term" value="P:regulation of cell shape"/>
    <property type="evidence" value="ECO:0007669"/>
    <property type="project" value="UniProtKB-UniRule"/>
</dbReference>
<dbReference type="PANTHER" id="PTHR41533:SF2">
    <property type="entry name" value="BLR7131 PROTEIN"/>
    <property type="match status" value="1"/>
</dbReference>